<evidence type="ECO:0000256" key="2">
    <source>
        <dbReference type="ARBA" id="ARBA00004496"/>
    </source>
</evidence>
<evidence type="ECO:0000256" key="7">
    <source>
        <dbReference type="ARBA" id="ARBA00022737"/>
    </source>
</evidence>
<evidence type="ECO:0000256" key="3">
    <source>
        <dbReference type="ARBA" id="ARBA00019438"/>
    </source>
</evidence>
<keyword evidence="6" id="KW-0053">Apoptosis</keyword>
<evidence type="ECO:0000256" key="8">
    <source>
        <dbReference type="ARBA" id="ARBA00022763"/>
    </source>
</evidence>
<keyword evidence="11" id="KW-0156">Chromatin regulator</keyword>
<keyword evidence="5" id="KW-0132">Cell division</keyword>
<dbReference type="EMBL" id="JBBWWQ010000021">
    <property type="protein sequence ID" value="KAK8913837.1"/>
    <property type="molecule type" value="Genomic_DNA"/>
</dbReference>
<dbReference type="GO" id="GO:0051301">
    <property type="term" value="P:cell division"/>
    <property type="evidence" value="ECO:0007669"/>
    <property type="project" value="UniProtKB-KW"/>
</dbReference>
<evidence type="ECO:0000256" key="6">
    <source>
        <dbReference type="ARBA" id="ARBA00022703"/>
    </source>
</evidence>
<dbReference type="Proteomes" id="UP001418222">
    <property type="component" value="Unassembled WGS sequence"/>
</dbReference>
<sequence length="381" mass="43820">MVPEPPLPPLISTQIKHLLVHSHLPFRIEQIWSGCKNSRFSDRFTLLVPFCLDYVKWEVIYNAFFPFSAPDIVFSPEDEEFRPLLPAIDGEGEDESQARLMRSSLWNWNSKDPSMLFNLVHELRGLYVQYQRKRVGQVDDTRLKFEMSTIFSREGIEVCLMSGPDKSEEVKFVVPLLDLDLNKRVHACPWKQEQKIFLQVVFPLSRRHSPTPAPHIKLVSSSQLKDLFSVEDIKLPSWVDGMCMAEYLPSLEDTLNLQILKAVEYIGGRRRFIEALAPKFGRPLEADPIFCRTATFLAVTGAFTFLVHFSLSTQFPKQQPTLILQSSQHFNSQGAPVMSPPLHNCPWSPRWSPTEMAERIFDFLVKECIGFKMYCLDAVVP</sequence>
<evidence type="ECO:0000256" key="10">
    <source>
        <dbReference type="ARBA" id="ARBA00022786"/>
    </source>
</evidence>
<evidence type="ECO:0000256" key="1">
    <source>
        <dbReference type="ARBA" id="ARBA00004123"/>
    </source>
</evidence>
<keyword evidence="4" id="KW-0963">Cytoplasm</keyword>
<evidence type="ECO:0000313" key="19">
    <source>
        <dbReference type="Proteomes" id="UP001418222"/>
    </source>
</evidence>
<dbReference type="PANTHER" id="PTHR15189:SF7">
    <property type="entry name" value="BRISC AND BRCA1-A COMPLEX MEMBER 2"/>
    <property type="match status" value="1"/>
</dbReference>
<keyword evidence="7" id="KW-0677">Repeat</keyword>
<dbReference type="PANTHER" id="PTHR15189">
    <property type="entry name" value="BRISC AND BRCA1-A COMPLEX MEMBER 2"/>
    <property type="match status" value="1"/>
</dbReference>
<dbReference type="AlphaFoldDB" id="A0AAP0ASR7"/>
<dbReference type="InterPro" id="IPR010358">
    <property type="entry name" value="BRE"/>
</dbReference>
<keyword evidence="13" id="KW-0539">Nucleus</keyword>
<gene>
    <name evidence="18" type="ORF">KSP39_PZI023941</name>
</gene>
<comment type="similarity">
    <text evidence="15">Belongs to the BABAM2 family.</text>
</comment>
<organism evidence="18 19">
    <name type="scientific">Platanthera zijinensis</name>
    <dbReference type="NCBI Taxonomy" id="2320716"/>
    <lineage>
        <taxon>Eukaryota</taxon>
        <taxon>Viridiplantae</taxon>
        <taxon>Streptophyta</taxon>
        <taxon>Embryophyta</taxon>
        <taxon>Tracheophyta</taxon>
        <taxon>Spermatophyta</taxon>
        <taxon>Magnoliopsida</taxon>
        <taxon>Liliopsida</taxon>
        <taxon>Asparagales</taxon>
        <taxon>Orchidaceae</taxon>
        <taxon>Orchidoideae</taxon>
        <taxon>Orchideae</taxon>
        <taxon>Orchidinae</taxon>
        <taxon>Platanthera</taxon>
    </lineage>
</organism>
<dbReference type="GO" id="GO:0070552">
    <property type="term" value="C:BRISC complex"/>
    <property type="evidence" value="ECO:0007669"/>
    <property type="project" value="InterPro"/>
</dbReference>
<evidence type="ECO:0000256" key="5">
    <source>
        <dbReference type="ARBA" id="ARBA00022618"/>
    </source>
</evidence>
<reference evidence="18 19" key="1">
    <citation type="journal article" date="2022" name="Nat. Plants">
        <title>Genomes of leafy and leafless Platanthera orchids illuminate the evolution of mycoheterotrophy.</title>
        <authorList>
            <person name="Li M.H."/>
            <person name="Liu K.W."/>
            <person name="Li Z."/>
            <person name="Lu H.C."/>
            <person name="Ye Q.L."/>
            <person name="Zhang D."/>
            <person name="Wang J.Y."/>
            <person name="Li Y.F."/>
            <person name="Zhong Z.M."/>
            <person name="Liu X."/>
            <person name="Yu X."/>
            <person name="Liu D.K."/>
            <person name="Tu X.D."/>
            <person name="Liu B."/>
            <person name="Hao Y."/>
            <person name="Liao X.Y."/>
            <person name="Jiang Y.T."/>
            <person name="Sun W.H."/>
            <person name="Chen J."/>
            <person name="Chen Y.Q."/>
            <person name="Ai Y."/>
            <person name="Zhai J.W."/>
            <person name="Wu S.S."/>
            <person name="Zhou Z."/>
            <person name="Hsiao Y.Y."/>
            <person name="Wu W.L."/>
            <person name="Chen Y.Y."/>
            <person name="Lin Y.F."/>
            <person name="Hsu J.L."/>
            <person name="Li C.Y."/>
            <person name="Wang Z.W."/>
            <person name="Zhao X."/>
            <person name="Zhong W.Y."/>
            <person name="Ma X.K."/>
            <person name="Ma L."/>
            <person name="Huang J."/>
            <person name="Chen G.Z."/>
            <person name="Huang M.Z."/>
            <person name="Huang L."/>
            <person name="Peng D.H."/>
            <person name="Luo Y.B."/>
            <person name="Zou S.Q."/>
            <person name="Chen S.P."/>
            <person name="Lan S."/>
            <person name="Tsai W.C."/>
            <person name="Van de Peer Y."/>
            <person name="Liu Z.J."/>
        </authorList>
    </citation>
    <scope>NUCLEOTIDE SEQUENCE [LARGE SCALE GENOMIC DNA]</scope>
    <source>
        <strain evidence="18">Lor287</strain>
    </source>
</reference>
<proteinExistence type="inferred from homology"/>
<comment type="caution">
    <text evidence="18">The sequence shown here is derived from an EMBL/GenBank/DDBJ whole genome shotgun (WGS) entry which is preliminary data.</text>
</comment>
<protein>
    <recommendedName>
        <fullName evidence="3">BRISC and BRCA1-A complex member 2</fullName>
    </recommendedName>
    <alternativeName>
        <fullName evidence="16">BRCA1-A complex subunit BRE</fullName>
    </alternativeName>
    <alternativeName>
        <fullName evidence="17">BRCA1/BRCA2-containing complex subunit 45</fullName>
    </alternativeName>
</protein>
<keyword evidence="12" id="KW-0234">DNA repair</keyword>
<comment type="subcellular location">
    <subcellularLocation>
        <location evidence="2">Cytoplasm</location>
    </subcellularLocation>
    <subcellularLocation>
        <location evidence="1">Nucleus</location>
    </subcellularLocation>
</comment>
<dbReference type="GO" id="GO:0005737">
    <property type="term" value="C:cytoplasm"/>
    <property type="evidence" value="ECO:0007669"/>
    <property type="project" value="UniProtKB-SubCell"/>
</dbReference>
<evidence type="ECO:0000256" key="12">
    <source>
        <dbReference type="ARBA" id="ARBA00023204"/>
    </source>
</evidence>
<keyword evidence="19" id="KW-1185">Reference proteome</keyword>
<evidence type="ECO:0000313" key="18">
    <source>
        <dbReference type="EMBL" id="KAK8913837.1"/>
    </source>
</evidence>
<dbReference type="GO" id="GO:0006302">
    <property type="term" value="P:double-strand break repair"/>
    <property type="evidence" value="ECO:0007669"/>
    <property type="project" value="TreeGrafter"/>
</dbReference>
<keyword evidence="14" id="KW-0131">Cell cycle</keyword>
<dbReference type="Pfam" id="PF06113">
    <property type="entry name" value="BRE"/>
    <property type="match status" value="1"/>
</dbReference>
<name>A0AAP0ASR7_9ASPA</name>
<accession>A0AAP0ASR7</accession>
<dbReference type="GO" id="GO:0006325">
    <property type="term" value="P:chromatin organization"/>
    <property type="evidence" value="ECO:0007669"/>
    <property type="project" value="UniProtKB-KW"/>
</dbReference>
<evidence type="ECO:0000256" key="9">
    <source>
        <dbReference type="ARBA" id="ARBA00022776"/>
    </source>
</evidence>
<evidence type="ECO:0000256" key="14">
    <source>
        <dbReference type="ARBA" id="ARBA00023306"/>
    </source>
</evidence>
<keyword evidence="9" id="KW-0498">Mitosis</keyword>
<evidence type="ECO:0000256" key="13">
    <source>
        <dbReference type="ARBA" id="ARBA00023242"/>
    </source>
</evidence>
<evidence type="ECO:0000256" key="16">
    <source>
        <dbReference type="ARBA" id="ARBA00032491"/>
    </source>
</evidence>
<evidence type="ECO:0000256" key="17">
    <source>
        <dbReference type="ARBA" id="ARBA00032630"/>
    </source>
</evidence>
<evidence type="ECO:0000256" key="11">
    <source>
        <dbReference type="ARBA" id="ARBA00022853"/>
    </source>
</evidence>
<evidence type="ECO:0000256" key="15">
    <source>
        <dbReference type="ARBA" id="ARBA00025766"/>
    </source>
</evidence>
<keyword evidence="10" id="KW-0833">Ubl conjugation pathway</keyword>
<evidence type="ECO:0000256" key="4">
    <source>
        <dbReference type="ARBA" id="ARBA00022490"/>
    </source>
</evidence>
<keyword evidence="8" id="KW-0227">DNA damage</keyword>